<sequence length="406" mass="47312">MLSYNLTLFVIFFLFVSVAIADLTADSEGLVKQMDRSVRSKRYGYYYECCCCYGGYGWGGYGDSLSSEVLTDIFSFLPRKKLIKNVEPVNKYFFELSKENVKSAHLITKNENFIQNLANNLEEAKQQYFNLSSSECSLAEHFVLKNVFNVVISSDEKTNNPPQYKRRCRYQMCVLRHSIDIFKNCFIKIDTLDFGKNFTDSDLQEILAYLNILDSVSPSRITLELHHSIHQTPVHLRYQICQELLNNQAILNCQLLEIFNDKIFNEPGVDSLFNWLHYKKINFDNACRNLCLMKYNMANELIEKCKKATKNLAKDLNLLESVSTNDCRSYLLIFHSNKIMNEFSLENTKSGEIILMKNIKDLNVEVEVKCYSLTRCQLNMEEGVIRNYFSKLFDTRFESLPLIRIH</sequence>
<reference evidence="3" key="2">
    <citation type="journal article" date="2018" name="New Phytol.">
        <title>A root-knot nematode small glycine and cysteine-rich secreted effector, MiSGCR1, is involved in plant parasitism.</title>
        <authorList>
            <person name="Nguyen CN"/>
            <person name="Perfus-Barbeoch L"/>
            <person name="Quentin M"/>
            <person name="Zhao J"/>
            <person name="Magliano M"/>
            <person name="Marteu N"/>
            <person name="Da Rocha M"/>
            <person name="Nottet N"/>
            <person name="Abad P Favery.B."/>
        </authorList>
    </citation>
    <scope>NUCLEOTIDE SEQUENCE</scope>
</reference>
<keyword evidence="1" id="KW-0175">Coiled coil</keyword>
<reference evidence="3" key="1">
    <citation type="submission" date="2016-09" db="EMBL/GenBank/DDBJ databases">
        <authorList>
            <person name="Capua I."/>
            <person name="De Benedictis P."/>
            <person name="Joannis T."/>
            <person name="Lombin L.H."/>
            <person name="Cattoli G."/>
        </authorList>
    </citation>
    <scope>NUCLEOTIDE SEQUENCE</scope>
</reference>
<dbReference type="AlphaFoldDB" id="A0A343JGX6"/>
<protein>
    <submittedName>
        <fullName evidence="3">Candidate secreted effector Minc04712</fullName>
    </submittedName>
</protein>
<feature type="chain" id="PRO_5016946897" evidence="2">
    <location>
        <begin position="22"/>
        <end position="406"/>
    </location>
</feature>
<proteinExistence type="evidence at transcript level"/>
<organism evidence="3">
    <name type="scientific">Meloidogyne incognita</name>
    <name type="common">Southern root-knot nematode worm</name>
    <name type="synonym">Oxyuris incognita</name>
    <dbReference type="NCBI Taxonomy" id="6306"/>
    <lineage>
        <taxon>Eukaryota</taxon>
        <taxon>Metazoa</taxon>
        <taxon>Ecdysozoa</taxon>
        <taxon>Nematoda</taxon>
        <taxon>Chromadorea</taxon>
        <taxon>Rhabditida</taxon>
        <taxon>Tylenchina</taxon>
        <taxon>Tylenchomorpha</taxon>
        <taxon>Tylenchoidea</taxon>
        <taxon>Meloidogynidae</taxon>
        <taxon>Meloidogyninae</taxon>
        <taxon>Meloidogyne</taxon>
        <taxon>Meloidogyne incognita group</taxon>
    </lineage>
</organism>
<dbReference type="EMBL" id="KX907751">
    <property type="protein sequence ID" value="ASX95028.1"/>
    <property type="molecule type" value="mRNA"/>
</dbReference>
<evidence type="ECO:0000256" key="2">
    <source>
        <dbReference type="SAM" id="SignalP"/>
    </source>
</evidence>
<accession>A0A343JGX6</accession>
<evidence type="ECO:0000256" key="1">
    <source>
        <dbReference type="SAM" id="Coils"/>
    </source>
</evidence>
<name>A0A343JGX6_MELIC</name>
<feature type="signal peptide" evidence="2">
    <location>
        <begin position="1"/>
        <end position="21"/>
    </location>
</feature>
<keyword evidence="2" id="KW-0732">Signal</keyword>
<feature type="coiled-coil region" evidence="1">
    <location>
        <begin position="107"/>
        <end position="134"/>
    </location>
</feature>
<evidence type="ECO:0000313" key="3">
    <source>
        <dbReference type="EMBL" id="ASX95028.1"/>
    </source>
</evidence>